<dbReference type="GO" id="GO:0016514">
    <property type="term" value="C:SWI/SNF complex"/>
    <property type="evidence" value="ECO:0007669"/>
    <property type="project" value="TreeGrafter"/>
</dbReference>
<feature type="domain" description="Bromo" evidence="8">
    <location>
        <begin position="2"/>
        <end position="27"/>
    </location>
</feature>
<dbReference type="Gene3D" id="1.20.920.10">
    <property type="entry name" value="Bromodomain-like"/>
    <property type="match status" value="2"/>
</dbReference>
<dbReference type="InterPro" id="IPR001487">
    <property type="entry name" value="Bromodomain"/>
</dbReference>
<name>A0A8X6J3R4_TRICU</name>
<dbReference type="Pfam" id="PF00439">
    <property type="entry name" value="Bromodomain"/>
    <property type="match status" value="1"/>
</dbReference>
<dbReference type="PANTHER" id="PTHR16062:SF19">
    <property type="entry name" value="PROTEIN POLYBROMO-1"/>
    <property type="match status" value="1"/>
</dbReference>
<dbReference type="EMBL" id="BMAO01033528">
    <property type="protein sequence ID" value="GFQ90240.1"/>
    <property type="molecule type" value="Genomic_DNA"/>
</dbReference>
<accession>A0A8X6J3R4</accession>
<dbReference type="GO" id="GO:0006368">
    <property type="term" value="P:transcription elongation by RNA polymerase II"/>
    <property type="evidence" value="ECO:0007669"/>
    <property type="project" value="TreeGrafter"/>
</dbReference>
<dbReference type="AlphaFoldDB" id="A0A8X6J3R4"/>
<organism evidence="9 10">
    <name type="scientific">Trichonephila clavata</name>
    <name type="common">Joro spider</name>
    <name type="synonym">Nephila clavata</name>
    <dbReference type="NCBI Taxonomy" id="2740835"/>
    <lineage>
        <taxon>Eukaryota</taxon>
        <taxon>Metazoa</taxon>
        <taxon>Ecdysozoa</taxon>
        <taxon>Arthropoda</taxon>
        <taxon>Chelicerata</taxon>
        <taxon>Arachnida</taxon>
        <taxon>Araneae</taxon>
        <taxon>Araneomorphae</taxon>
        <taxon>Entelegynae</taxon>
        <taxon>Araneoidea</taxon>
        <taxon>Nephilidae</taxon>
        <taxon>Trichonephila</taxon>
    </lineage>
</organism>
<dbReference type="GO" id="GO:0003682">
    <property type="term" value="F:chromatin binding"/>
    <property type="evidence" value="ECO:0007669"/>
    <property type="project" value="TreeGrafter"/>
</dbReference>
<evidence type="ECO:0000256" key="1">
    <source>
        <dbReference type="ARBA" id="ARBA00004123"/>
    </source>
</evidence>
<evidence type="ECO:0000259" key="8">
    <source>
        <dbReference type="Pfam" id="PF00439"/>
    </source>
</evidence>
<reference evidence="9" key="1">
    <citation type="submission" date="2020-07" db="EMBL/GenBank/DDBJ databases">
        <title>Multicomponent nature underlies the extraordinary mechanical properties of spider dragline silk.</title>
        <authorList>
            <person name="Kono N."/>
            <person name="Nakamura H."/>
            <person name="Mori M."/>
            <person name="Yoshida Y."/>
            <person name="Ohtoshi R."/>
            <person name="Malay A.D."/>
            <person name="Moran D.A.P."/>
            <person name="Tomita M."/>
            <person name="Numata K."/>
            <person name="Arakawa K."/>
        </authorList>
    </citation>
    <scope>NUCLEOTIDE SEQUENCE</scope>
</reference>
<dbReference type="PANTHER" id="PTHR16062">
    <property type="entry name" value="SWI/SNF-RELATED"/>
    <property type="match status" value="1"/>
</dbReference>
<evidence type="ECO:0000256" key="5">
    <source>
        <dbReference type="ARBA" id="ARBA00023117"/>
    </source>
</evidence>
<gene>
    <name evidence="9" type="primary">Pbrm1</name>
    <name evidence="9" type="ORF">TNCT_147961</name>
</gene>
<dbReference type="SUPFAM" id="SSF47370">
    <property type="entry name" value="Bromodomain"/>
    <property type="match status" value="1"/>
</dbReference>
<evidence type="ECO:0000256" key="4">
    <source>
        <dbReference type="ARBA" id="ARBA00023015"/>
    </source>
</evidence>
<evidence type="ECO:0000313" key="9">
    <source>
        <dbReference type="EMBL" id="GFQ90240.1"/>
    </source>
</evidence>
<keyword evidence="10" id="KW-1185">Reference proteome</keyword>
<keyword evidence="5" id="KW-0103">Bromodomain</keyword>
<comment type="subcellular location">
    <subcellularLocation>
        <location evidence="1">Nucleus</location>
    </subcellularLocation>
</comment>
<keyword evidence="6" id="KW-0804">Transcription</keyword>
<proteinExistence type="predicted"/>
<evidence type="ECO:0000256" key="6">
    <source>
        <dbReference type="ARBA" id="ARBA00023163"/>
    </source>
</evidence>
<dbReference type="OrthoDB" id="6017at2759"/>
<dbReference type="InterPro" id="IPR037382">
    <property type="entry name" value="Rsc/polybromo"/>
</dbReference>
<sequence>MLSDFVLMFDNACKYNEPDSQIYKDALTMQRMTLQTKLKLNEDTNNGVPDVRALVQELLTDLFISTYKHQDEEGRCFSDFLVEFSETDATSTDPAKKVLNLDMIKERLILQSQVKG</sequence>
<comment type="caution">
    <text evidence="9">The sequence shown here is derived from an EMBL/GenBank/DDBJ whole genome shotgun (WGS) entry which is preliminary data.</text>
</comment>
<keyword evidence="2" id="KW-0677">Repeat</keyword>
<evidence type="ECO:0000256" key="2">
    <source>
        <dbReference type="ARBA" id="ARBA00022737"/>
    </source>
</evidence>
<keyword evidence="4" id="KW-0805">Transcription regulation</keyword>
<keyword evidence="3" id="KW-0156">Chromatin regulator</keyword>
<keyword evidence="7" id="KW-0539">Nucleus</keyword>
<evidence type="ECO:0000256" key="7">
    <source>
        <dbReference type="ARBA" id="ARBA00023242"/>
    </source>
</evidence>
<protein>
    <submittedName>
        <fullName evidence="9">Protein polybromo-1</fullName>
    </submittedName>
</protein>
<dbReference type="Proteomes" id="UP000887116">
    <property type="component" value="Unassembled WGS sequence"/>
</dbReference>
<evidence type="ECO:0000313" key="10">
    <source>
        <dbReference type="Proteomes" id="UP000887116"/>
    </source>
</evidence>
<evidence type="ECO:0000256" key="3">
    <source>
        <dbReference type="ARBA" id="ARBA00022853"/>
    </source>
</evidence>
<dbReference type="InterPro" id="IPR036427">
    <property type="entry name" value="Bromodomain-like_sf"/>
</dbReference>
<dbReference type="GO" id="GO:0006338">
    <property type="term" value="P:chromatin remodeling"/>
    <property type="evidence" value="ECO:0007669"/>
    <property type="project" value="InterPro"/>
</dbReference>
<dbReference type="GO" id="GO:0016586">
    <property type="term" value="C:RSC-type complex"/>
    <property type="evidence" value="ECO:0007669"/>
    <property type="project" value="InterPro"/>
</dbReference>